<feature type="compositionally biased region" description="Basic and acidic residues" evidence="1">
    <location>
        <begin position="111"/>
        <end position="121"/>
    </location>
</feature>
<gene>
    <name evidence="2" type="ORF">ZZM4_0021</name>
</gene>
<protein>
    <submittedName>
        <fullName evidence="2">Uncharacterized protein</fullName>
    </submittedName>
</protein>
<dbReference type="RefSeq" id="WP_012954687.1">
    <property type="nucleotide sequence ID" value="NC_013784.1"/>
</dbReference>
<evidence type="ECO:0000313" key="2">
    <source>
        <dbReference type="EMBL" id="ADC33797.1"/>
    </source>
</evidence>
<dbReference type="EMBL" id="CP001881">
    <property type="protein sequence ID" value="ADC33797.1"/>
    <property type="molecule type" value="Genomic_DNA"/>
</dbReference>
<name>A0A806CIK8_ZYMMO</name>
<organism evidence="2">
    <name type="scientific">Zymomonas mobilis subsp. mobilis (strain ATCC 31821 / ZM4 / CP4)</name>
    <dbReference type="NCBI Taxonomy" id="264203"/>
    <lineage>
        <taxon>Bacteria</taxon>
        <taxon>Pseudomonadati</taxon>
        <taxon>Pseudomonadota</taxon>
        <taxon>Alphaproteobacteria</taxon>
        <taxon>Sphingomonadales</taxon>
        <taxon>Zymomonadaceae</taxon>
        <taxon>Zymomonas</taxon>
    </lineage>
</organism>
<proteinExistence type="predicted"/>
<accession>A0A806CIK8</accession>
<dbReference type="GeneID" id="79905411"/>
<sequence length="148" mass="15539">MNVFTMPTIKEVGALDSNTQSVSVTFGLVDRTGQSFDYARDVNAVLDTNNNLDQMGTMQRCYQVLAGLIAKCSSGVLSKKQQDDYVAQQAAAKKAAEEAQAKYEAEQKAAEEAQKAAEAEQKAAAAAAEKASSDQATATDAHSGAPTA</sequence>
<geneLocation type="plasmid" evidence="2">
    <name>pZZM401</name>
</geneLocation>
<feature type="region of interest" description="Disordered" evidence="1">
    <location>
        <begin position="111"/>
        <end position="148"/>
    </location>
</feature>
<reference evidence="2" key="1">
    <citation type="submission" date="2010-01" db="EMBL/GenBank/DDBJ databases">
        <title>Complete sequence of plasmid1 of Zymomonas mobilis subsp. mobilis ZM4.</title>
        <authorList>
            <consortium name="US DOE Joint Genome Institute"/>
            <person name="Lucas S."/>
            <person name="Copeland A."/>
            <person name="Lapidus A."/>
            <person name="Glavina del Rio T."/>
            <person name="Tice H."/>
            <person name="Bruce D."/>
            <person name="Goodwin L."/>
            <person name="Pitluck S."/>
            <person name="Balakireva M."/>
            <person name="Brettin T."/>
            <person name="Detter J.C."/>
            <person name="Han C."/>
            <person name="Larimer F."/>
            <person name="Land M."/>
            <person name="Hauser L."/>
            <person name="Kyrpides N."/>
            <person name="Mikhailova N."/>
            <person name="Pappas K."/>
        </authorList>
    </citation>
    <scope>NUCLEOTIDE SEQUENCE [LARGE SCALE GENOMIC DNA]</scope>
    <source>
        <strain evidence="2">ZM4</strain>
        <plasmid evidence="2">pZZM401</plasmid>
    </source>
</reference>
<keyword evidence="2" id="KW-0614">Plasmid</keyword>
<dbReference type="AlphaFoldDB" id="A0A806CIK8"/>
<evidence type="ECO:0000256" key="1">
    <source>
        <dbReference type="SAM" id="MobiDB-lite"/>
    </source>
</evidence>